<accession>A0ABX0XQE6</accession>
<evidence type="ECO:0000313" key="4">
    <source>
        <dbReference type="EMBL" id="NJC35438.1"/>
    </source>
</evidence>
<dbReference type="InterPro" id="IPR008462">
    <property type="entry name" value="CsbD"/>
</dbReference>
<evidence type="ECO:0000259" key="3">
    <source>
        <dbReference type="Pfam" id="PF05532"/>
    </source>
</evidence>
<dbReference type="RefSeq" id="WP_024310649.1">
    <property type="nucleotide sequence ID" value="NZ_JAATJE010000004.1"/>
</dbReference>
<name>A0ABX0XQE6_9SPHN</name>
<evidence type="ECO:0000256" key="2">
    <source>
        <dbReference type="SAM" id="MobiDB-lite"/>
    </source>
</evidence>
<reference evidence="4 5" key="1">
    <citation type="submission" date="2020-03" db="EMBL/GenBank/DDBJ databases">
        <title>Genomic Encyclopedia of Type Strains, Phase IV (KMG-IV): sequencing the most valuable type-strain genomes for metagenomic binning, comparative biology and taxonomic classification.</title>
        <authorList>
            <person name="Goeker M."/>
        </authorList>
    </citation>
    <scope>NUCLEOTIDE SEQUENCE [LARGE SCALE GENOMIC DNA]</scope>
    <source>
        <strain evidence="4 5">DSM 27651</strain>
    </source>
</reference>
<gene>
    <name evidence="4" type="ORF">GGR88_002967</name>
</gene>
<evidence type="ECO:0000313" key="5">
    <source>
        <dbReference type="Proteomes" id="UP000734218"/>
    </source>
</evidence>
<evidence type="ECO:0000256" key="1">
    <source>
        <dbReference type="ARBA" id="ARBA00009129"/>
    </source>
</evidence>
<dbReference type="Gene3D" id="1.10.1470.10">
    <property type="entry name" value="YjbJ"/>
    <property type="match status" value="1"/>
</dbReference>
<protein>
    <submittedName>
        <fullName evidence="4">Uncharacterized protein YjbJ (UPF0337 family)</fullName>
    </submittedName>
</protein>
<dbReference type="Pfam" id="PF05532">
    <property type="entry name" value="CsbD"/>
    <property type="match status" value="1"/>
</dbReference>
<dbReference type="EMBL" id="JAATJE010000004">
    <property type="protein sequence ID" value="NJC35438.1"/>
    <property type="molecule type" value="Genomic_DNA"/>
</dbReference>
<feature type="region of interest" description="Disordered" evidence="2">
    <location>
        <begin position="38"/>
        <end position="60"/>
    </location>
</feature>
<sequence>MGEATDKVNAAGNKLAGNVMEGIGKATDNASLEAEGKAQKLKGSAQDVKGSVKGALGDNI</sequence>
<dbReference type="Proteomes" id="UP000734218">
    <property type="component" value="Unassembled WGS sequence"/>
</dbReference>
<organism evidence="4 5">
    <name type="scientific">Sphingomonas jejuensis</name>
    <dbReference type="NCBI Taxonomy" id="904715"/>
    <lineage>
        <taxon>Bacteria</taxon>
        <taxon>Pseudomonadati</taxon>
        <taxon>Pseudomonadota</taxon>
        <taxon>Alphaproteobacteria</taxon>
        <taxon>Sphingomonadales</taxon>
        <taxon>Sphingomonadaceae</taxon>
        <taxon>Sphingomonas</taxon>
    </lineage>
</organism>
<dbReference type="SUPFAM" id="SSF69047">
    <property type="entry name" value="Hypothetical protein YjbJ"/>
    <property type="match status" value="1"/>
</dbReference>
<comment type="caution">
    <text evidence="4">The sequence shown here is derived from an EMBL/GenBank/DDBJ whole genome shotgun (WGS) entry which is preliminary data.</text>
</comment>
<proteinExistence type="inferred from homology"/>
<dbReference type="InterPro" id="IPR036629">
    <property type="entry name" value="YjbJ_sf"/>
</dbReference>
<feature type="domain" description="CsbD-like" evidence="3">
    <location>
        <begin position="6"/>
        <end position="56"/>
    </location>
</feature>
<keyword evidence="5" id="KW-1185">Reference proteome</keyword>
<comment type="similarity">
    <text evidence="1">Belongs to the UPF0337 (CsbD) family.</text>
</comment>